<feature type="binding site" evidence="4 6">
    <location>
        <position position="134"/>
    </location>
    <ligand>
        <name>substrate</name>
    </ligand>
</feature>
<dbReference type="Gene3D" id="3.30.70.660">
    <property type="entry name" value="Pseudouridine synthase I, catalytic domain, C-terminal subdomain"/>
    <property type="match status" value="1"/>
</dbReference>
<dbReference type="PANTHER" id="PTHR11142">
    <property type="entry name" value="PSEUDOURIDYLATE SYNTHASE"/>
    <property type="match status" value="1"/>
</dbReference>
<evidence type="ECO:0000256" key="6">
    <source>
        <dbReference type="PIRSR" id="PIRSR001430-2"/>
    </source>
</evidence>
<dbReference type="Gene3D" id="3.30.70.580">
    <property type="entry name" value="Pseudouridine synthase I, catalytic domain, N-terminal subdomain"/>
    <property type="match status" value="1"/>
</dbReference>
<dbReference type="FunFam" id="3.30.70.660:FF:000003">
    <property type="entry name" value="tRNA pseudouridine synthase A"/>
    <property type="match status" value="1"/>
</dbReference>
<dbReference type="PIRSF" id="PIRSF001430">
    <property type="entry name" value="tRNA_psdUrid_synth"/>
    <property type="match status" value="1"/>
</dbReference>
<feature type="active site" description="Nucleophile" evidence="4 5">
    <location>
        <position position="65"/>
    </location>
</feature>
<evidence type="ECO:0000256" key="4">
    <source>
        <dbReference type="HAMAP-Rule" id="MF_00171"/>
    </source>
</evidence>
<keyword evidence="10" id="KW-1185">Reference proteome</keyword>
<dbReference type="EMBL" id="FNUC01000004">
    <property type="protein sequence ID" value="SEF08770.1"/>
    <property type="molecule type" value="Genomic_DNA"/>
</dbReference>
<comment type="caution">
    <text evidence="4">Lacks conserved residue(s) required for the propagation of feature annotation.</text>
</comment>
<sequence length="299" mass="31822">MQPADPTPGDGGLLRVRLDLAYDGTDFSGWAAQPGRRTVQGVLEEALGRVLRIDPPRLTVAGRTDAGVHARGQVCHVDVPVTAWAAAPGRSDRPPAVALARRLAGVLPGDVRVHGVAAAPSGFDARFSAVWRRYRYRVADTAYGADPLLRGFVLWHDRPLDVDAMNVAAAGLLGEHDFAAYCRPREGATTIRELRVLSWERSADGLAVATVEADAFCHNQVRAMIGALLLVGDGRRPVDWPATVLAAGVRDSGVIVIPPHGLTLEAVGYPPDTELALRAAVARNVRTLRPGEGEGRGDP</sequence>
<dbReference type="GO" id="GO:0003723">
    <property type="term" value="F:RNA binding"/>
    <property type="evidence" value="ECO:0007669"/>
    <property type="project" value="InterPro"/>
</dbReference>
<dbReference type="EC" id="5.4.99.12" evidence="4"/>
<evidence type="ECO:0000256" key="1">
    <source>
        <dbReference type="ARBA" id="ARBA00009375"/>
    </source>
</evidence>
<gene>
    <name evidence="4" type="primary">truA</name>
    <name evidence="9" type="ORF">SAMN04488561_3698</name>
</gene>
<feature type="domain" description="Pseudouridine synthase I TruA alpha/beta" evidence="8">
    <location>
        <begin position="21"/>
        <end position="127"/>
    </location>
</feature>
<evidence type="ECO:0000259" key="8">
    <source>
        <dbReference type="Pfam" id="PF01416"/>
    </source>
</evidence>
<dbReference type="STRING" id="561176.SAMN04488561_3698"/>
<keyword evidence="2 4" id="KW-0819">tRNA processing</keyword>
<evidence type="ECO:0000256" key="2">
    <source>
        <dbReference type="ARBA" id="ARBA00022694"/>
    </source>
</evidence>
<dbReference type="AlphaFoldDB" id="A0A1H5P508"/>
<dbReference type="FunFam" id="3.30.70.580:FF:000008">
    <property type="entry name" value="tRNA pseudouridine synthase A"/>
    <property type="match status" value="1"/>
</dbReference>
<evidence type="ECO:0000313" key="9">
    <source>
        <dbReference type="EMBL" id="SEF08770.1"/>
    </source>
</evidence>
<keyword evidence="3 4" id="KW-0413">Isomerase</keyword>
<evidence type="ECO:0000313" key="10">
    <source>
        <dbReference type="Proteomes" id="UP000181980"/>
    </source>
</evidence>
<dbReference type="HAMAP" id="MF_00171">
    <property type="entry name" value="TruA"/>
    <property type="match status" value="1"/>
</dbReference>
<accession>A0A1H5P508</accession>
<dbReference type="GO" id="GO:0031119">
    <property type="term" value="P:tRNA pseudouridine synthesis"/>
    <property type="evidence" value="ECO:0007669"/>
    <property type="project" value="UniProtKB-UniRule"/>
</dbReference>
<evidence type="ECO:0000256" key="7">
    <source>
        <dbReference type="RuleBase" id="RU003792"/>
    </source>
</evidence>
<dbReference type="CDD" id="cd02570">
    <property type="entry name" value="PseudoU_synth_EcTruA"/>
    <property type="match status" value="1"/>
</dbReference>
<dbReference type="OrthoDB" id="9811823at2"/>
<dbReference type="InterPro" id="IPR020103">
    <property type="entry name" value="PsdUridine_synth_cat_dom_sf"/>
</dbReference>
<dbReference type="Proteomes" id="UP000181980">
    <property type="component" value="Unassembled WGS sequence"/>
</dbReference>
<proteinExistence type="inferred from homology"/>
<comment type="subunit">
    <text evidence="4">Homodimer.</text>
</comment>
<dbReference type="InterPro" id="IPR020097">
    <property type="entry name" value="PsdUridine_synth_TruA_a/b_dom"/>
</dbReference>
<dbReference type="InterPro" id="IPR020095">
    <property type="entry name" value="PsdUridine_synth_TruA_C"/>
</dbReference>
<dbReference type="GO" id="GO:0160147">
    <property type="term" value="F:tRNA pseudouridine(38-40) synthase activity"/>
    <property type="evidence" value="ECO:0007669"/>
    <property type="project" value="UniProtKB-EC"/>
</dbReference>
<dbReference type="SUPFAM" id="SSF55120">
    <property type="entry name" value="Pseudouridine synthase"/>
    <property type="match status" value="1"/>
</dbReference>
<organism evidence="9 10">
    <name type="scientific">Jiangella alba</name>
    <dbReference type="NCBI Taxonomy" id="561176"/>
    <lineage>
        <taxon>Bacteria</taxon>
        <taxon>Bacillati</taxon>
        <taxon>Actinomycetota</taxon>
        <taxon>Actinomycetes</taxon>
        <taxon>Jiangellales</taxon>
        <taxon>Jiangellaceae</taxon>
        <taxon>Jiangella</taxon>
    </lineage>
</organism>
<dbReference type="InterPro" id="IPR020094">
    <property type="entry name" value="TruA/RsuA/RluB/E/F_N"/>
</dbReference>
<feature type="domain" description="Pseudouridine synthase I TruA alpha/beta" evidence="8">
    <location>
        <begin position="168"/>
        <end position="270"/>
    </location>
</feature>
<name>A0A1H5P508_9ACTN</name>
<dbReference type="RefSeq" id="WP_069110659.1">
    <property type="nucleotide sequence ID" value="NZ_FNUC01000004.1"/>
</dbReference>
<comment type="function">
    <text evidence="4">Formation of pseudouridine at positions 38, 39 and 40 in the anticodon stem and loop of transfer RNAs.</text>
</comment>
<evidence type="ECO:0000256" key="3">
    <source>
        <dbReference type="ARBA" id="ARBA00023235"/>
    </source>
</evidence>
<dbReference type="InterPro" id="IPR001406">
    <property type="entry name" value="PsdUridine_synth_TruA"/>
</dbReference>
<comment type="catalytic activity">
    <reaction evidence="4 7">
        <text>uridine(38/39/40) in tRNA = pseudouridine(38/39/40) in tRNA</text>
        <dbReference type="Rhea" id="RHEA:22376"/>
        <dbReference type="Rhea" id="RHEA-COMP:10085"/>
        <dbReference type="Rhea" id="RHEA-COMP:10087"/>
        <dbReference type="ChEBI" id="CHEBI:65314"/>
        <dbReference type="ChEBI" id="CHEBI:65315"/>
        <dbReference type="EC" id="5.4.99.12"/>
    </reaction>
</comment>
<dbReference type="NCBIfam" id="TIGR00071">
    <property type="entry name" value="hisT_truA"/>
    <property type="match status" value="1"/>
</dbReference>
<dbReference type="PANTHER" id="PTHR11142:SF0">
    <property type="entry name" value="TRNA PSEUDOURIDINE SYNTHASE-LIKE 1"/>
    <property type="match status" value="1"/>
</dbReference>
<reference evidence="10" key="1">
    <citation type="submission" date="2016-10" db="EMBL/GenBank/DDBJ databases">
        <authorList>
            <person name="Varghese N."/>
            <person name="Submissions S."/>
        </authorList>
    </citation>
    <scope>NUCLEOTIDE SEQUENCE [LARGE SCALE GENOMIC DNA]</scope>
    <source>
        <strain evidence="10">DSM 45237</strain>
    </source>
</reference>
<comment type="similarity">
    <text evidence="1 4 7">Belongs to the tRNA pseudouridine synthase TruA family.</text>
</comment>
<dbReference type="Pfam" id="PF01416">
    <property type="entry name" value="PseudoU_synth_1"/>
    <property type="match status" value="2"/>
</dbReference>
<evidence type="ECO:0000256" key="5">
    <source>
        <dbReference type="PIRSR" id="PIRSR001430-1"/>
    </source>
</evidence>
<protein>
    <recommendedName>
        <fullName evidence="4">tRNA pseudouridine synthase A</fullName>
        <ecNumber evidence="4">5.4.99.12</ecNumber>
    </recommendedName>
    <alternativeName>
        <fullName evidence="4">tRNA pseudouridine(38-40) synthase</fullName>
    </alternativeName>
    <alternativeName>
        <fullName evidence="4">tRNA pseudouridylate synthase I</fullName>
    </alternativeName>
    <alternativeName>
        <fullName evidence="4">tRNA-uridine isomerase I</fullName>
    </alternativeName>
</protein>